<dbReference type="Pfam" id="PF13567">
    <property type="entry name" value="DUF4131"/>
    <property type="match status" value="1"/>
</dbReference>
<dbReference type="Gene3D" id="3.60.15.10">
    <property type="entry name" value="Ribonuclease Z/Hydroxyacylglutathione hydrolase-like"/>
    <property type="match status" value="1"/>
</dbReference>
<dbReference type="GO" id="GO:0005886">
    <property type="term" value="C:plasma membrane"/>
    <property type="evidence" value="ECO:0007669"/>
    <property type="project" value="UniProtKB-SubCell"/>
</dbReference>
<dbReference type="PANTHER" id="PTHR30619">
    <property type="entry name" value="DNA INTERNALIZATION/COMPETENCE PROTEIN COMEC/REC2"/>
    <property type="match status" value="1"/>
</dbReference>
<dbReference type="Proteomes" id="UP000285310">
    <property type="component" value="Unassembled WGS sequence"/>
</dbReference>
<dbReference type="InterPro" id="IPR001279">
    <property type="entry name" value="Metallo-B-lactamas"/>
</dbReference>
<feature type="transmembrane region" description="Helical" evidence="6">
    <location>
        <begin position="356"/>
        <end position="376"/>
    </location>
</feature>
<dbReference type="AlphaFoldDB" id="A0A423PS10"/>
<evidence type="ECO:0000256" key="1">
    <source>
        <dbReference type="ARBA" id="ARBA00004651"/>
    </source>
</evidence>
<evidence type="ECO:0000259" key="7">
    <source>
        <dbReference type="SMART" id="SM00849"/>
    </source>
</evidence>
<evidence type="ECO:0000256" key="4">
    <source>
        <dbReference type="ARBA" id="ARBA00022989"/>
    </source>
</evidence>
<evidence type="ECO:0000256" key="6">
    <source>
        <dbReference type="SAM" id="Phobius"/>
    </source>
</evidence>
<dbReference type="Pfam" id="PF00753">
    <property type="entry name" value="Lactamase_B"/>
    <property type="match status" value="1"/>
</dbReference>
<dbReference type="GO" id="GO:0030420">
    <property type="term" value="P:establishment of competence for transformation"/>
    <property type="evidence" value="ECO:0007669"/>
    <property type="project" value="InterPro"/>
</dbReference>
<dbReference type="SMART" id="SM00849">
    <property type="entry name" value="Lactamase_B"/>
    <property type="match status" value="1"/>
</dbReference>
<sequence>MRGLAGDIRLIAAASVLVVLLIYRLPTLVSPLWCVPLLIVCLWRFPGRMLVATLGLIAAWTLVDAQWRMADRLPVARDGTVTQVRGHVVTLPEVEPTRTRFRVAGDDGRRYRLSWYRDAPALQAGDCMAVRAKLSTPHGSANPGGFDYTAWLWREGIDATGYVKQDLGCSAGPVYSLDRLRGAALARIAPVLEASPMRGIVEALSLGVRQHIDDDQWAVLRATGTSHLVAISGLHIGLIAGLLFLVARWLALRSPARFHARVIACGLAFIGACGYAGLAGWALPTQRALVMVSVGLLAVAVEREIGASRALAAAALAVIVVAPPSVTAPGFWLSFGAVAWLIVLAGWIRGPWWARWIGYQLGLVAALAPITLWFFGQASLIAPLINGLLIPAATVFVPAVLLAVLAALVAPGPGGLVLGWVAQALDIGWQGLAWAAHFELAALASVLSALVVLVLAMTGVGWLALPLPVRLRALGLWLLLPLVLGVRPGTAPPAAGAFTVDVLDVGQGLSTVVRTAAHTLVFDAGPAYRSGFDAGAMLVAPFLSHVGVRRIDALMISHGDMDHIGGAAALAERFPIGRRLGAESARPCRAGMAWRWDGVSFHVLAPAPGRAVIDDNDASCVLRVSARGRSVLLTGDIEKAAERALVAAWPRDALASDVLIVPHHGSATSSSGVLLDAVAPRAAVISSGWHNRWGFPRPGVMARYAARDIRLYNTAMAGRVRVTWPSGVLRIQRWRSQAPRFWQTP</sequence>
<feature type="transmembrane region" description="Helical" evidence="6">
    <location>
        <begin position="7"/>
        <end position="25"/>
    </location>
</feature>
<keyword evidence="4 6" id="KW-1133">Transmembrane helix</keyword>
<evidence type="ECO:0000256" key="5">
    <source>
        <dbReference type="ARBA" id="ARBA00023136"/>
    </source>
</evidence>
<keyword evidence="9" id="KW-1185">Reference proteome</keyword>
<dbReference type="InterPro" id="IPR025405">
    <property type="entry name" value="DUF4131"/>
</dbReference>
<dbReference type="EMBL" id="AYKG01000022">
    <property type="protein sequence ID" value="ROO28377.1"/>
    <property type="molecule type" value="Genomic_DNA"/>
</dbReference>
<feature type="transmembrane region" description="Helical" evidence="6">
    <location>
        <begin position="228"/>
        <end position="252"/>
    </location>
</feature>
<keyword evidence="3 6" id="KW-0812">Transmembrane</keyword>
<dbReference type="CDD" id="cd07731">
    <property type="entry name" value="ComA-like_MBL-fold"/>
    <property type="match status" value="1"/>
</dbReference>
<evidence type="ECO:0000313" key="9">
    <source>
        <dbReference type="Proteomes" id="UP000285310"/>
    </source>
</evidence>
<evidence type="ECO:0000256" key="2">
    <source>
        <dbReference type="ARBA" id="ARBA00022475"/>
    </source>
</evidence>
<keyword evidence="5 6" id="KW-0472">Membrane</keyword>
<feature type="transmembrane region" description="Helical" evidence="6">
    <location>
        <begin position="45"/>
        <end position="63"/>
    </location>
</feature>
<comment type="subcellular location">
    <subcellularLocation>
        <location evidence="1">Cell membrane</location>
        <topology evidence="1">Multi-pass membrane protein</topology>
    </subcellularLocation>
</comment>
<feature type="transmembrane region" description="Helical" evidence="6">
    <location>
        <begin position="442"/>
        <end position="465"/>
    </location>
</feature>
<dbReference type="NCBIfam" id="TIGR00360">
    <property type="entry name" value="ComEC_N-term"/>
    <property type="match status" value="1"/>
</dbReference>
<gene>
    <name evidence="8" type="ORF">SAJA_08000</name>
</gene>
<dbReference type="InterPro" id="IPR035681">
    <property type="entry name" value="ComA-like_MBL"/>
</dbReference>
<feature type="transmembrane region" description="Helical" evidence="6">
    <location>
        <begin position="330"/>
        <end position="349"/>
    </location>
</feature>
<dbReference type="PANTHER" id="PTHR30619:SF1">
    <property type="entry name" value="RECOMBINATION PROTEIN 2"/>
    <property type="match status" value="1"/>
</dbReference>
<dbReference type="InterPro" id="IPR052159">
    <property type="entry name" value="Competence_DNA_uptake"/>
</dbReference>
<dbReference type="InParanoid" id="A0A423PS10"/>
<dbReference type="OrthoDB" id="9761531at2"/>
<proteinExistence type="predicted"/>
<dbReference type="FunCoup" id="A0A423PS10">
    <property type="interactions" value="200"/>
</dbReference>
<keyword evidence="2" id="KW-1003">Cell membrane</keyword>
<dbReference type="Pfam" id="PF03772">
    <property type="entry name" value="Competence"/>
    <property type="match status" value="1"/>
</dbReference>
<dbReference type="NCBIfam" id="TIGR00361">
    <property type="entry name" value="ComEC_Rec2"/>
    <property type="match status" value="1"/>
</dbReference>
<comment type="caution">
    <text evidence="8">The sequence shown here is derived from an EMBL/GenBank/DDBJ whole genome shotgun (WGS) entry which is preliminary data.</text>
</comment>
<name>A0A423PS10_9GAMM</name>
<reference evidence="8 9" key="1">
    <citation type="submission" date="2013-10" db="EMBL/GenBank/DDBJ databases">
        <title>Salinisphaera japonica YTM-1 Genome Sequencing.</title>
        <authorList>
            <person name="Lai Q."/>
            <person name="Li C."/>
            <person name="Shao Z."/>
        </authorList>
    </citation>
    <scope>NUCLEOTIDE SEQUENCE [LARGE SCALE GENOMIC DNA]</scope>
    <source>
        <strain evidence="8 9">YTM-1</strain>
    </source>
</reference>
<dbReference type="InterPro" id="IPR004477">
    <property type="entry name" value="ComEC_N"/>
</dbReference>
<feature type="transmembrane region" description="Helical" evidence="6">
    <location>
        <begin position="305"/>
        <end position="324"/>
    </location>
</feature>
<evidence type="ECO:0000256" key="3">
    <source>
        <dbReference type="ARBA" id="ARBA00022692"/>
    </source>
</evidence>
<evidence type="ECO:0000313" key="8">
    <source>
        <dbReference type="EMBL" id="ROO28377.1"/>
    </source>
</evidence>
<accession>A0A423PS10</accession>
<feature type="domain" description="Metallo-beta-lactamase" evidence="7">
    <location>
        <begin position="507"/>
        <end position="689"/>
    </location>
</feature>
<dbReference type="SUPFAM" id="SSF56281">
    <property type="entry name" value="Metallo-hydrolase/oxidoreductase"/>
    <property type="match status" value="1"/>
</dbReference>
<organism evidence="8 9">
    <name type="scientific">Salinisphaera japonica YTM-1</name>
    <dbReference type="NCBI Taxonomy" id="1209778"/>
    <lineage>
        <taxon>Bacteria</taxon>
        <taxon>Pseudomonadati</taxon>
        <taxon>Pseudomonadota</taxon>
        <taxon>Gammaproteobacteria</taxon>
        <taxon>Salinisphaerales</taxon>
        <taxon>Salinisphaeraceae</taxon>
        <taxon>Salinisphaera</taxon>
    </lineage>
</organism>
<protein>
    <submittedName>
        <fullName evidence="8">Competence protein ComEC</fullName>
    </submittedName>
</protein>
<feature type="transmembrane region" description="Helical" evidence="6">
    <location>
        <begin position="258"/>
        <end position="284"/>
    </location>
</feature>
<dbReference type="InterPro" id="IPR004797">
    <property type="entry name" value="Competence_ComEC/Rec2"/>
</dbReference>
<dbReference type="RefSeq" id="WP_123658121.1">
    <property type="nucleotide sequence ID" value="NZ_AYKG01000022.1"/>
</dbReference>
<dbReference type="InterPro" id="IPR036866">
    <property type="entry name" value="RibonucZ/Hydroxyglut_hydro"/>
</dbReference>